<proteinExistence type="predicted"/>
<sequence>MRTNRLIFMLITSLLVGCSSNAPSIQPHVRLVYLDVSSYESNKDYQQMLELINQSAKAINERNSKAFFELFSDKIENSKKLALSNYDYQVTTLETKFLKLDRPTFENTTTDPSKMNVTITVEYLEKDSKDMKKESRIYYFQKADNKWVIAYID</sequence>
<evidence type="ECO:0000313" key="3">
    <source>
        <dbReference type="Proteomes" id="UP000467637"/>
    </source>
</evidence>
<comment type="caution">
    <text evidence="2">The sequence shown here is derived from an EMBL/GenBank/DDBJ whole genome shotgun (WGS) entry which is preliminary data.</text>
</comment>
<accession>A0ABW9U8A3</accession>
<keyword evidence="3" id="KW-1185">Reference proteome</keyword>
<reference evidence="2 3" key="1">
    <citation type="submission" date="2019-12" db="EMBL/GenBank/DDBJ databases">
        <authorList>
            <person name="Huq M.A."/>
        </authorList>
    </citation>
    <scope>NUCLEOTIDE SEQUENCE [LARGE SCALE GENOMIC DNA]</scope>
    <source>
        <strain evidence="2 3">MAH-34</strain>
    </source>
</reference>
<dbReference type="RefSeq" id="WP_157320201.1">
    <property type="nucleotide sequence ID" value="NZ_WSEM01000016.1"/>
</dbReference>
<organism evidence="2 3">
    <name type="scientific">Paenibacillus anseongense</name>
    <dbReference type="NCBI Taxonomy" id="2682845"/>
    <lineage>
        <taxon>Bacteria</taxon>
        <taxon>Bacillati</taxon>
        <taxon>Bacillota</taxon>
        <taxon>Bacilli</taxon>
        <taxon>Bacillales</taxon>
        <taxon>Paenibacillaceae</taxon>
        <taxon>Paenibacillus</taxon>
    </lineage>
</organism>
<evidence type="ECO:0000256" key="1">
    <source>
        <dbReference type="SAM" id="SignalP"/>
    </source>
</evidence>
<feature type="chain" id="PRO_5047110859" description="Lipoprotein" evidence="1">
    <location>
        <begin position="25"/>
        <end position="153"/>
    </location>
</feature>
<dbReference type="PROSITE" id="PS51257">
    <property type="entry name" value="PROKAR_LIPOPROTEIN"/>
    <property type="match status" value="1"/>
</dbReference>
<name>A0ABW9U8A3_9BACL</name>
<feature type="signal peptide" evidence="1">
    <location>
        <begin position="1"/>
        <end position="24"/>
    </location>
</feature>
<dbReference type="EMBL" id="WSEM01000016">
    <property type="protein sequence ID" value="MVQ36309.1"/>
    <property type="molecule type" value="Genomic_DNA"/>
</dbReference>
<dbReference type="Proteomes" id="UP000467637">
    <property type="component" value="Unassembled WGS sequence"/>
</dbReference>
<keyword evidence="1" id="KW-0732">Signal</keyword>
<gene>
    <name evidence="2" type="ORF">GON05_16995</name>
</gene>
<evidence type="ECO:0008006" key="4">
    <source>
        <dbReference type="Google" id="ProtNLM"/>
    </source>
</evidence>
<protein>
    <recommendedName>
        <fullName evidence="4">Lipoprotein</fullName>
    </recommendedName>
</protein>
<evidence type="ECO:0000313" key="2">
    <source>
        <dbReference type="EMBL" id="MVQ36309.1"/>
    </source>
</evidence>